<dbReference type="RefSeq" id="XP_064734410.1">
    <property type="nucleotide sequence ID" value="XM_064868913.1"/>
</dbReference>
<evidence type="ECO:0000256" key="1">
    <source>
        <dbReference type="SAM" id="MobiDB-lite"/>
    </source>
</evidence>
<evidence type="ECO:0000313" key="2">
    <source>
        <dbReference type="EMBL" id="KAK5946320.1"/>
    </source>
</evidence>
<reference evidence="2 3" key="1">
    <citation type="journal article" date="2023" name="Res Sq">
        <title>Genomic and morphological characterization of Knufia obscura isolated from the Mars 2020 spacecraft assembly facility.</title>
        <authorList>
            <person name="Chander A.M."/>
            <person name="Teixeira M.M."/>
            <person name="Singh N.K."/>
            <person name="Williams M.P."/>
            <person name="Parker C.W."/>
            <person name="Leo P."/>
            <person name="Stajich J.E."/>
            <person name="Torok T."/>
            <person name="Tighe S."/>
            <person name="Mason C.E."/>
            <person name="Venkateswaran K."/>
        </authorList>
    </citation>
    <scope>NUCLEOTIDE SEQUENCE [LARGE SCALE GENOMIC DNA]</scope>
    <source>
        <strain evidence="2 3">CCFEE 5817</strain>
    </source>
</reference>
<dbReference type="GeneID" id="89993911"/>
<feature type="region of interest" description="Disordered" evidence="1">
    <location>
        <begin position="1"/>
        <end position="36"/>
    </location>
</feature>
<feature type="compositionally biased region" description="Basic and acidic residues" evidence="1">
    <location>
        <begin position="334"/>
        <end position="353"/>
    </location>
</feature>
<feature type="region of interest" description="Disordered" evidence="1">
    <location>
        <begin position="302"/>
        <end position="378"/>
    </location>
</feature>
<dbReference type="PANTHER" id="PTHR39609">
    <property type="entry name" value="RFEG-RELATED"/>
    <property type="match status" value="1"/>
</dbReference>
<proteinExistence type="predicted"/>
<organism evidence="2 3">
    <name type="scientific">Knufia obscura</name>
    <dbReference type="NCBI Taxonomy" id="1635080"/>
    <lineage>
        <taxon>Eukaryota</taxon>
        <taxon>Fungi</taxon>
        <taxon>Dikarya</taxon>
        <taxon>Ascomycota</taxon>
        <taxon>Pezizomycotina</taxon>
        <taxon>Eurotiomycetes</taxon>
        <taxon>Chaetothyriomycetidae</taxon>
        <taxon>Chaetothyriales</taxon>
        <taxon>Trichomeriaceae</taxon>
        <taxon>Knufia</taxon>
    </lineage>
</organism>
<dbReference type="EMBL" id="JAVHJV010000001">
    <property type="protein sequence ID" value="KAK5946320.1"/>
    <property type="molecule type" value="Genomic_DNA"/>
</dbReference>
<gene>
    <name evidence="2" type="ORF">PMZ80_000462</name>
</gene>
<feature type="compositionally biased region" description="Polar residues" evidence="1">
    <location>
        <begin position="172"/>
        <end position="181"/>
    </location>
</feature>
<dbReference type="Proteomes" id="UP001334248">
    <property type="component" value="Unassembled WGS sequence"/>
</dbReference>
<sequence>MRDYDRPDPRRRSASLPRDLTVAGRTNDVSTAGRSRHDFSAHASARVYGNNVISGSAQVHQGDVYNTTYNAHQYSGGGTPSRPDPRSYLSDSAMHLASGIAGGLVVAGLNGLVQRSQRPPAESGLVATGDQWGRRTNIGGPGTTSSIEPYVQYAPSQGSMRPPGTEYAPSSEDLNGWTSPSARWPPLQTRGSEVVQEYRSQLSDDRVTSQYNEYFLPSEGIEPDVIAFLISEFLGKDATCRPARHSDGRRGYNIRCSRPLTVEILQALKEESAKYAREQKNATLKADDDARYVIRTLQTIHANSDRPGPRLDRREARSGQPERAMYNSLGSTPRDLRDQRDHEARSGQPERARYISLESTPRIPRNQTDPRDPRNPVR</sequence>
<protein>
    <submittedName>
        <fullName evidence="2">Uncharacterized protein</fullName>
    </submittedName>
</protein>
<accession>A0ABR0S0E3</accession>
<feature type="region of interest" description="Disordered" evidence="1">
    <location>
        <begin position="120"/>
        <end position="190"/>
    </location>
</feature>
<comment type="caution">
    <text evidence="2">The sequence shown here is derived from an EMBL/GenBank/DDBJ whole genome shotgun (WGS) entry which is preliminary data.</text>
</comment>
<dbReference type="PANTHER" id="PTHR39609:SF1">
    <property type="entry name" value="RFEG"/>
    <property type="match status" value="1"/>
</dbReference>
<feature type="compositionally biased region" description="Basic and acidic residues" evidence="1">
    <location>
        <begin position="368"/>
        <end position="378"/>
    </location>
</feature>
<name>A0ABR0S0E3_9EURO</name>
<feature type="compositionally biased region" description="Basic and acidic residues" evidence="1">
    <location>
        <begin position="303"/>
        <end position="317"/>
    </location>
</feature>
<evidence type="ECO:0000313" key="3">
    <source>
        <dbReference type="Proteomes" id="UP001334248"/>
    </source>
</evidence>
<keyword evidence="3" id="KW-1185">Reference proteome</keyword>
<feature type="compositionally biased region" description="Basic and acidic residues" evidence="1">
    <location>
        <begin position="1"/>
        <end position="11"/>
    </location>
</feature>